<evidence type="ECO:0000259" key="2">
    <source>
        <dbReference type="Pfam" id="PF05050"/>
    </source>
</evidence>
<dbReference type="Proteomes" id="UP000749559">
    <property type="component" value="Unassembled WGS sequence"/>
</dbReference>
<gene>
    <name evidence="3" type="ORF">OFUS_LOCUS17336</name>
</gene>
<accession>A0A8S4PFR0</accession>
<keyword evidence="1" id="KW-0472">Membrane</keyword>
<dbReference type="NCBIfam" id="TIGR01444">
    <property type="entry name" value="fkbM_fam"/>
    <property type="match status" value="1"/>
</dbReference>
<comment type="caution">
    <text evidence="3">The sequence shown here is derived from an EMBL/GenBank/DDBJ whole genome shotgun (WGS) entry which is preliminary data.</text>
</comment>
<dbReference type="Pfam" id="PF05050">
    <property type="entry name" value="Methyltransf_21"/>
    <property type="match status" value="1"/>
</dbReference>
<dbReference type="OrthoDB" id="10266791at2759"/>
<evidence type="ECO:0000313" key="3">
    <source>
        <dbReference type="EMBL" id="CAH1792367.1"/>
    </source>
</evidence>
<name>A0A8S4PFR0_OWEFU</name>
<dbReference type="SUPFAM" id="SSF53335">
    <property type="entry name" value="S-adenosyl-L-methionine-dependent methyltransferases"/>
    <property type="match status" value="1"/>
</dbReference>
<dbReference type="EMBL" id="CAIIXF020000008">
    <property type="protein sequence ID" value="CAH1792367.1"/>
    <property type="molecule type" value="Genomic_DNA"/>
</dbReference>
<keyword evidence="1" id="KW-0812">Transmembrane</keyword>
<dbReference type="InterPro" id="IPR029063">
    <property type="entry name" value="SAM-dependent_MTases_sf"/>
</dbReference>
<dbReference type="AlphaFoldDB" id="A0A8S4PFR0"/>
<proteinExistence type="predicted"/>
<dbReference type="Gene3D" id="3.40.50.150">
    <property type="entry name" value="Vaccinia Virus protein VP39"/>
    <property type="match status" value="1"/>
</dbReference>
<feature type="domain" description="Methyltransferase FkbM" evidence="2">
    <location>
        <begin position="145"/>
        <end position="314"/>
    </location>
</feature>
<evidence type="ECO:0000256" key="1">
    <source>
        <dbReference type="SAM" id="Phobius"/>
    </source>
</evidence>
<feature type="transmembrane region" description="Helical" evidence="1">
    <location>
        <begin position="12"/>
        <end position="35"/>
    </location>
</feature>
<feature type="non-terminal residue" evidence="3">
    <location>
        <position position="1"/>
    </location>
</feature>
<evidence type="ECO:0000313" key="4">
    <source>
        <dbReference type="Proteomes" id="UP000749559"/>
    </source>
</evidence>
<protein>
    <recommendedName>
        <fullName evidence="2">Methyltransferase FkbM domain-containing protein</fullName>
    </recommendedName>
</protein>
<dbReference type="InterPro" id="IPR006342">
    <property type="entry name" value="FkbM_mtfrase"/>
</dbReference>
<reference evidence="3" key="1">
    <citation type="submission" date="2022-03" db="EMBL/GenBank/DDBJ databases">
        <authorList>
            <person name="Martin C."/>
        </authorList>
    </citation>
    <scope>NUCLEOTIDE SEQUENCE</scope>
</reference>
<sequence>FTMRRLNIKQCLIFSIISILFLNLLVFNILLYYGYSRMSTSLTGNSWLENILSSPQIQKLIQNGKAGGFVNLQQNSLGRIFIMTSNKITNTKLDNLTTQAGKSAPEIHESISYLGIDVSDSGEALYVYKRILSRHLFPYKKLIVDIGANDGLMSSNSFNFIQWGWDAMLVEPVQQQIEMAKQNAKRFRDPYRDNKQNVQYIQAVIGTIDGSIDFALTNDVVSMENHIIKTNRPMAGNVKGVTKVKSMRVETFVKTYNIPRMFGILSIDAEGIGDEVLHQFMEYNMRPAYIIYESLHNRENIYDTERYMKSFGYVSMSKLGWNHIFEHRP</sequence>
<keyword evidence="1" id="KW-1133">Transmembrane helix</keyword>
<organism evidence="3 4">
    <name type="scientific">Owenia fusiformis</name>
    <name type="common">Polychaete worm</name>
    <dbReference type="NCBI Taxonomy" id="6347"/>
    <lineage>
        <taxon>Eukaryota</taxon>
        <taxon>Metazoa</taxon>
        <taxon>Spiralia</taxon>
        <taxon>Lophotrochozoa</taxon>
        <taxon>Annelida</taxon>
        <taxon>Polychaeta</taxon>
        <taxon>Sedentaria</taxon>
        <taxon>Canalipalpata</taxon>
        <taxon>Sabellida</taxon>
        <taxon>Oweniida</taxon>
        <taxon>Oweniidae</taxon>
        <taxon>Owenia</taxon>
    </lineage>
</organism>
<keyword evidence="4" id="KW-1185">Reference proteome</keyword>